<dbReference type="Gene3D" id="1.10.10.10">
    <property type="entry name" value="Winged helix-like DNA-binding domain superfamily/Winged helix DNA-binding domain"/>
    <property type="match status" value="1"/>
</dbReference>
<dbReference type="PRINTS" id="PR00039">
    <property type="entry name" value="HTHLYSR"/>
</dbReference>
<dbReference type="FunFam" id="1.10.10.10:FF:000001">
    <property type="entry name" value="LysR family transcriptional regulator"/>
    <property type="match status" value="1"/>
</dbReference>
<evidence type="ECO:0000256" key="4">
    <source>
        <dbReference type="ARBA" id="ARBA00023163"/>
    </source>
</evidence>
<dbReference type="Pfam" id="PF00126">
    <property type="entry name" value="HTH_1"/>
    <property type="match status" value="1"/>
</dbReference>
<dbReference type="InterPro" id="IPR036390">
    <property type="entry name" value="WH_DNA-bd_sf"/>
</dbReference>
<evidence type="ECO:0000256" key="1">
    <source>
        <dbReference type="ARBA" id="ARBA00009437"/>
    </source>
</evidence>
<dbReference type="PANTHER" id="PTHR30537">
    <property type="entry name" value="HTH-TYPE TRANSCRIPTIONAL REGULATOR"/>
    <property type="match status" value="1"/>
</dbReference>
<dbReference type="SUPFAM" id="SSF53850">
    <property type="entry name" value="Periplasmic binding protein-like II"/>
    <property type="match status" value="1"/>
</dbReference>
<evidence type="ECO:0000256" key="3">
    <source>
        <dbReference type="ARBA" id="ARBA00023125"/>
    </source>
</evidence>
<dbReference type="InterPro" id="IPR005119">
    <property type="entry name" value="LysR_subst-bd"/>
</dbReference>
<dbReference type="OrthoDB" id="8928056at2"/>
<accession>A0A5P2HAT9</accession>
<comment type="similarity">
    <text evidence="1">Belongs to the LysR transcriptional regulatory family.</text>
</comment>
<name>A0A5P2HAT9_9BURK</name>
<dbReference type="AlphaFoldDB" id="A0A5P2HAT9"/>
<dbReference type="FunFam" id="3.40.190.290:FF:000001">
    <property type="entry name" value="Transcriptional regulator, LysR family"/>
    <property type="match status" value="1"/>
</dbReference>
<dbReference type="PANTHER" id="PTHR30537:SF80">
    <property type="entry name" value="TRANSCRIPTIONAL REGULATOR"/>
    <property type="match status" value="1"/>
</dbReference>
<dbReference type="InterPro" id="IPR000847">
    <property type="entry name" value="LysR_HTH_N"/>
</dbReference>
<keyword evidence="2" id="KW-0805">Transcription regulation</keyword>
<dbReference type="EMBL" id="CP044067">
    <property type="protein sequence ID" value="QET04190.1"/>
    <property type="molecule type" value="Genomic_DNA"/>
</dbReference>
<evidence type="ECO:0000259" key="5">
    <source>
        <dbReference type="PROSITE" id="PS50931"/>
    </source>
</evidence>
<reference evidence="6 7" key="1">
    <citation type="submission" date="2019-09" db="EMBL/GenBank/DDBJ databases">
        <title>FDA dAtabase for Regulatory Grade micrObial Sequences (FDA-ARGOS): Supporting development and validation of Infectious Disease Dx tests.</title>
        <authorList>
            <person name="Sciortino C."/>
            <person name="Tallon L."/>
            <person name="Sadzewicz L."/>
            <person name="Vavikolanu K."/>
            <person name="Mehta A."/>
            <person name="Aluvathingal J."/>
            <person name="Nadendla S."/>
            <person name="Nandy P."/>
            <person name="Geyer C."/>
            <person name="Yan Y."/>
            <person name="Sichtig H."/>
        </authorList>
    </citation>
    <scope>NUCLEOTIDE SEQUENCE [LARGE SCALE GENOMIC DNA]</scope>
    <source>
        <strain evidence="6 7">FDAARGOS_664</strain>
    </source>
</reference>
<sequence>MDRIDVMRLFIRVVETGNFSKAARAAGIGQPTASKIVAGLEERLGAQLLNRTSRGLSLTEAGQSFYEGAVDVVERVDEVESLVVRGEAAPSGVVRVALSPAFGRMMIVPHLPRFFERYPEVSVEFSVEQRYINLIENGIDLAIRIGPLTDSTEIARRIGSTQYATVASPAYLARAGTPQSIEDLASHACIAMMSRDAPRPWPFATPHGTTEHVPAGPVRSNDAEYVRGAVLAGLGIGHNAGWLYARDIEAGRLVPLLEDFRPAPFPISAVWPGSRRLPTRTRVLIDFLAETFAADPLLAIR</sequence>
<feature type="domain" description="HTH lysR-type" evidence="5">
    <location>
        <begin position="1"/>
        <end position="59"/>
    </location>
</feature>
<dbReference type="Proteomes" id="UP000322822">
    <property type="component" value="Chromosome 2"/>
</dbReference>
<protein>
    <submittedName>
        <fullName evidence="6">LysR family transcriptional regulator</fullName>
    </submittedName>
</protein>
<organism evidence="6 7">
    <name type="scientific">Cupriavidus pauculus</name>
    <dbReference type="NCBI Taxonomy" id="82633"/>
    <lineage>
        <taxon>Bacteria</taxon>
        <taxon>Pseudomonadati</taxon>
        <taxon>Pseudomonadota</taxon>
        <taxon>Betaproteobacteria</taxon>
        <taxon>Burkholderiales</taxon>
        <taxon>Burkholderiaceae</taxon>
        <taxon>Cupriavidus</taxon>
    </lineage>
</organism>
<dbReference type="SUPFAM" id="SSF46785">
    <property type="entry name" value="Winged helix' DNA-binding domain"/>
    <property type="match status" value="1"/>
</dbReference>
<keyword evidence="3" id="KW-0238">DNA-binding</keyword>
<dbReference type="RefSeq" id="WP_150374252.1">
    <property type="nucleotide sequence ID" value="NZ_CP044067.1"/>
</dbReference>
<dbReference type="InterPro" id="IPR058163">
    <property type="entry name" value="LysR-type_TF_proteobact-type"/>
</dbReference>
<evidence type="ECO:0000256" key="2">
    <source>
        <dbReference type="ARBA" id="ARBA00023015"/>
    </source>
</evidence>
<evidence type="ECO:0000313" key="6">
    <source>
        <dbReference type="EMBL" id="QET04190.1"/>
    </source>
</evidence>
<keyword evidence="4" id="KW-0804">Transcription</keyword>
<dbReference type="GO" id="GO:0003700">
    <property type="term" value="F:DNA-binding transcription factor activity"/>
    <property type="evidence" value="ECO:0007669"/>
    <property type="project" value="InterPro"/>
</dbReference>
<dbReference type="InterPro" id="IPR036388">
    <property type="entry name" value="WH-like_DNA-bd_sf"/>
</dbReference>
<dbReference type="Gene3D" id="3.40.190.290">
    <property type="match status" value="1"/>
</dbReference>
<dbReference type="PROSITE" id="PS50931">
    <property type="entry name" value="HTH_LYSR"/>
    <property type="match status" value="1"/>
</dbReference>
<proteinExistence type="inferred from homology"/>
<dbReference type="GO" id="GO:0003677">
    <property type="term" value="F:DNA binding"/>
    <property type="evidence" value="ECO:0007669"/>
    <property type="project" value="UniProtKB-KW"/>
</dbReference>
<dbReference type="Pfam" id="PF03466">
    <property type="entry name" value="LysR_substrate"/>
    <property type="match status" value="1"/>
</dbReference>
<dbReference type="CDD" id="cd08422">
    <property type="entry name" value="PBP2_CrgA_like"/>
    <property type="match status" value="1"/>
</dbReference>
<evidence type="ECO:0000313" key="7">
    <source>
        <dbReference type="Proteomes" id="UP000322822"/>
    </source>
</evidence>
<gene>
    <name evidence="6" type="ORF">FOB72_18730</name>
</gene>